<dbReference type="InterPro" id="IPR037010">
    <property type="entry name" value="VitB12-dep_Met_synth_activ_sf"/>
</dbReference>
<accession>A0ABS4JSV0</accession>
<name>A0ABS4JSV0_9FIRM</name>
<gene>
    <name evidence="1" type="ORF">J2Z79_002010</name>
</gene>
<organism evidence="1 2">
    <name type="scientific">Symbiobacterium terraclitae</name>
    <dbReference type="NCBI Taxonomy" id="557451"/>
    <lineage>
        <taxon>Bacteria</taxon>
        <taxon>Bacillati</taxon>
        <taxon>Bacillota</taxon>
        <taxon>Clostridia</taxon>
        <taxon>Eubacteriales</taxon>
        <taxon>Symbiobacteriaceae</taxon>
        <taxon>Symbiobacterium</taxon>
    </lineage>
</organism>
<reference evidence="1 2" key="1">
    <citation type="submission" date="2021-03" db="EMBL/GenBank/DDBJ databases">
        <title>Genomic Encyclopedia of Type Strains, Phase IV (KMG-IV): sequencing the most valuable type-strain genomes for metagenomic binning, comparative biology and taxonomic classification.</title>
        <authorList>
            <person name="Goeker M."/>
        </authorList>
    </citation>
    <scope>NUCLEOTIDE SEQUENCE [LARGE SCALE GENOMIC DNA]</scope>
    <source>
        <strain evidence="1 2">DSM 27138</strain>
    </source>
</reference>
<dbReference type="EMBL" id="JAGGLG010000015">
    <property type="protein sequence ID" value="MBP2018595.1"/>
    <property type="molecule type" value="Genomic_DNA"/>
</dbReference>
<sequence length="269" mass="27691">MKGGVATSMLSHAILRPRAAELAAPLPEVMRLLRYQEGRTRVTARDLALLARGIALAREAAAPAVSLAYCAVAVEGDRVRTGVPGIGWRSRSLARLLAGADAVTLVAATLGPGVEELTAQLFAREEYALATVVDAAGSALVKGLAEWVRARLYRETAGVDPSGHARSVDPGVSGPDAGAAPGITGGARLTPLYGPGYGDWPIEEQGPLVVLAGGPAIGLTCTPTSYLVPQKSLVGLIGWLPHGGRDLPAAGCTRCTLADCAYRVTAAQR</sequence>
<dbReference type="RefSeq" id="WP_209466723.1">
    <property type="nucleotide sequence ID" value="NZ_JAGGLG010000015.1"/>
</dbReference>
<evidence type="ECO:0000313" key="1">
    <source>
        <dbReference type="EMBL" id="MBP2018595.1"/>
    </source>
</evidence>
<keyword evidence="2" id="KW-1185">Reference proteome</keyword>
<dbReference type="SUPFAM" id="SSF56507">
    <property type="entry name" value="Methionine synthase activation domain-like"/>
    <property type="match status" value="1"/>
</dbReference>
<proteinExistence type="predicted"/>
<protein>
    <recommendedName>
        <fullName evidence="3">AdoMet activation domain-containing protein</fullName>
    </recommendedName>
</protein>
<evidence type="ECO:0000313" key="2">
    <source>
        <dbReference type="Proteomes" id="UP001519289"/>
    </source>
</evidence>
<dbReference type="Proteomes" id="UP001519289">
    <property type="component" value="Unassembled WGS sequence"/>
</dbReference>
<comment type="caution">
    <text evidence="1">The sequence shown here is derived from an EMBL/GenBank/DDBJ whole genome shotgun (WGS) entry which is preliminary data.</text>
</comment>
<dbReference type="Gene3D" id="3.40.109.40">
    <property type="match status" value="2"/>
</dbReference>
<evidence type="ECO:0008006" key="3">
    <source>
        <dbReference type="Google" id="ProtNLM"/>
    </source>
</evidence>